<comment type="caution">
    <text evidence="1">The sequence shown here is derived from an EMBL/GenBank/DDBJ whole genome shotgun (WGS) entry which is preliminary data.</text>
</comment>
<sequence>MGPRKARLVGLDTGGSLPLLQHSLAESWTRTRGTQDTDVKTLCAGKSAVQNEIFAISVLAQCARTRVPAGTLQEGCTWLDSSVSGYVSFVGISLARPTKAATPGAVGIRMTASEYAEERAIPTPTSPLQATAILDPTRRTEGRHVAAATATNPASTPTIVWWSGSHENR</sequence>
<protein>
    <submittedName>
        <fullName evidence="1">Uncharacterized protein</fullName>
    </submittedName>
</protein>
<dbReference type="AlphaFoldDB" id="A0A6A3JD19"/>
<proteinExistence type="predicted"/>
<evidence type="ECO:0000313" key="2">
    <source>
        <dbReference type="Proteomes" id="UP000460718"/>
    </source>
</evidence>
<reference evidence="1 2" key="1">
    <citation type="submission" date="2018-09" db="EMBL/GenBank/DDBJ databases">
        <title>Genomic investigation of the strawberry pathogen Phytophthora fragariae indicates pathogenicity is determined by transcriptional variation in three key races.</title>
        <authorList>
            <person name="Adams T.M."/>
            <person name="Armitage A.D."/>
            <person name="Sobczyk M.K."/>
            <person name="Bates H.J."/>
            <person name="Dunwell J.M."/>
            <person name="Nellist C.F."/>
            <person name="Harrison R.J."/>
        </authorList>
    </citation>
    <scope>NUCLEOTIDE SEQUENCE [LARGE SCALE GENOMIC DNA]</scope>
    <source>
        <strain evidence="1 2">SCRP245</strain>
    </source>
</reference>
<evidence type="ECO:0000313" key="1">
    <source>
        <dbReference type="EMBL" id="KAE8989463.1"/>
    </source>
</evidence>
<name>A0A6A3JD19_9STRA</name>
<dbReference type="Proteomes" id="UP000460718">
    <property type="component" value="Unassembled WGS sequence"/>
</dbReference>
<accession>A0A6A3JD19</accession>
<dbReference type="EMBL" id="QXFW01001527">
    <property type="protein sequence ID" value="KAE8989463.1"/>
    <property type="molecule type" value="Genomic_DNA"/>
</dbReference>
<organism evidence="1 2">
    <name type="scientific">Phytophthora fragariae</name>
    <dbReference type="NCBI Taxonomy" id="53985"/>
    <lineage>
        <taxon>Eukaryota</taxon>
        <taxon>Sar</taxon>
        <taxon>Stramenopiles</taxon>
        <taxon>Oomycota</taxon>
        <taxon>Peronosporomycetes</taxon>
        <taxon>Peronosporales</taxon>
        <taxon>Peronosporaceae</taxon>
        <taxon>Phytophthora</taxon>
    </lineage>
</organism>
<gene>
    <name evidence="1" type="ORF">PF011_g18758</name>
</gene>